<evidence type="ECO:0000259" key="12">
    <source>
        <dbReference type="PROSITE" id="PS50109"/>
    </source>
</evidence>
<evidence type="ECO:0000259" key="13">
    <source>
        <dbReference type="PROSITE" id="PS50885"/>
    </source>
</evidence>
<dbReference type="Gene3D" id="6.10.340.10">
    <property type="match status" value="1"/>
</dbReference>
<keyword evidence="10 11" id="KW-0472">Membrane</keyword>
<keyword evidence="15" id="KW-1185">Reference proteome</keyword>
<dbReference type="PROSITE" id="PS50109">
    <property type="entry name" value="HIS_KIN"/>
    <property type="match status" value="1"/>
</dbReference>
<reference evidence="14 15" key="1">
    <citation type="submission" date="2020-05" db="EMBL/GenBank/DDBJ databases">
        <title>Genomic Encyclopedia of Type Strains, Phase IV (KMG-V): Genome sequencing to study the core and pangenomes of soil and plant-associated prokaryotes.</title>
        <authorList>
            <person name="Whitman W."/>
        </authorList>
    </citation>
    <scope>NUCLEOTIDE SEQUENCE [LARGE SCALE GENOMIC DNA]</scope>
    <source>
        <strain evidence="14 15">9A</strain>
    </source>
</reference>
<gene>
    <name evidence="14" type="ORF">HNP98_003472</name>
</gene>
<evidence type="ECO:0000256" key="5">
    <source>
        <dbReference type="ARBA" id="ARBA00022679"/>
    </source>
</evidence>
<name>A0ABX2FUX4_9BACT</name>
<keyword evidence="5" id="KW-0808">Transferase</keyword>
<dbReference type="InterPro" id="IPR050428">
    <property type="entry name" value="TCS_sensor_his_kinase"/>
</dbReference>
<dbReference type="InterPro" id="IPR003661">
    <property type="entry name" value="HisK_dim/P_dom"/>
</dbReference>
<evidence type="ECO:0000256" key="11">
    <source>
        <dbReference type="SAM" id="Phobius"/>
    </source>
</evidence>
<dbReference type="Proteomes" id="UP000779507">
    <property type="component" value="Unassembled WGS sequence"/>
</dbReference>
<dbReference type="Pfam" id="PF00672">
    <property type="entry name" value="HAMP"/>
    <property type="match status" value="1"/>
</dbReference>
<evidence type="ECO:0000256" key="4">
    <source>
        <dbReference type="ARBA" id="ARBA00022553"/>
    </source>
</evidence>
<dbReference type="InterPro" id="IPR003660">
    <property type="entry name" value="HAMP_dom"/>
</dbReference>
<dbReference type="InterPro" id="IPR036097">
    <property type="entry name" value="HisK_dim/P_sf"/>
</dbReference>
<evidence type="ECO:0000256" key="1">
    <source>
        <dbReference type="ARBA" id="ARBA00000085"/>
    </source>
</evidence>
<dbReference type="SUPFAM" id="SSF47384">
    <property type="entry name" value="Homodimeric domain of signal transducing histidine kinase"/>
    <property type="match status" value="1"/>
</dbReference>
<evidence type="ECO:0000256" key="6">
    <source>
        <dbReference type="ARBA" id="ARBA00022692"/>
    </source>
</evidence>
<proteinExistence type="predicted"/>
<evidence type="ECO:0000256" key="8">
    <source>
        <dbReference type="ARBA" id="ARBA00022989"/>
    </source>
</evidence>
<dbReference type="Gene3D" id="3.30.565.10">
    <property type="entry name" value="Histidine kinase-like ATPase, C-terminal domain"/>
    <property type="match status" value="1"/>
</dbReference>
<dbReference type="SMART" id="SM00304">
    <property type="entry name" value="HAMP"/>
    <property type="match status" value="1"/>
</dbReference>
<dbReference type="RefSeq" id="WP_173811387.1">
    <property type="nucleotide sequence ID" value="NZ_JABSNP010000018.1"/>
</dbReference>
<evidence type="ECO:0000256" key="10">
    <source>
        <dbReference type="ARBA" id="ARBA00023136"/>
    </source>
</evidence>
<dbReference type="PRINTS" id="PR00344">
    <property type="entry name" value="BCTRLSENSOR"/>
</dbReference>
<dbReference type="EMBL" id="JABSNP010000018">
    <property type="protein sequence ID" value="NRT20628.1"/>
    <property type="molecule type" value="Genomic_DNA"/>
</dbReference>
<accession>A0ABX2FUX4</accession>
<dbReference type="InterPro" id="IPR036890">
    <property type="entry name" value="HATPase_C_sf"/>
</dbReference>
<evidence type="ECO:0000256" key="3">
    <source>
        <dbReference type="ARBA" id="ARBA00012438"/>
    </source>
</evidence>
<dbReference type="CDD" id="cd00082">
    <property type="entry name" value="HisKA"/>
    <property type="match status" value="1"/>
</dbReference>
<keyword evidence="6 11" id="KW-0812">Transmembrane</keyword>
<evidence type="ECO:0000256" key="2">
    <source>
        <dbReference type="ARBA" id="ARBA00004370"/>
    </source>
</evidence>
<comment type="subcellular location">
    <subcellularLocation>
        <location evidence="2">Membrane</location>
    </subcellularLocation>
</comment>
<dbReference type="CDD" id="cd06225">
    <property type="entry name" value="HAMP"/>
    <property type="match status" value="1"/>
</dbReference>
<dbReference type="SUPFAM" id="SSF55874">
    <property type="entry name" value="ATPase domain of HSP90 chaperone/DNA topoisomerase II/histidine kinase"/>
    <property type="match status" value="1"/>
</dbReference>
<feature type="transmembrane region" description="Helical" evidence="11">
    <location>
        <begin position="12"/>
        <end position="32"/>
    </location>
</feature>
<organism evidence="14 15">
    <name type="scientific">Hymenobacter caeli</name>
    <dbReference type="NCBI Taxonomy" id="2735894"/>
    <lineage>
        <taxon>Bacteria</taxon>
        <taxon>Pseudomonadati</taxon>
        <taxon>Bacteroidota</taxon>
        <taxon>Cytophagia</taxon>
        <taxon>Cytophagales</taxon>
        <taxon>Hymenobacteraceae</taxon>
        <taxon>Hymenobacter</taxon>
    </lineage>
</organism>
<evidence type="ECO:0000313" key="15">
    <source>
        <dbReference type="Proteomes" id="UP000779507"/>
    </source>
</evidence>
<dbReference type="Gene3D" id="1.10.287.130">
    <property type="match status" value="1"/>
</dbReference>
<dbReference type="InterPro" id="IPR004358">
    <property type="entry name" value="Sig_transdc_His_kin-like_C"/>
</dbReference>
<dbReference type="PANTHER" id="PTHR45436">
    <property type="entry name" value="SENSOR HISTIDINE KINASE YKOH"/>
    <property type="match status" value="1"/>
</dbReference>
<feature type="transmembrane region" description="Helical" evidence="11">
    <location>
        <begin position="161"/>
        <end position="182"/>
    </location>
</feature>
<comment type="caution">
    <text evidence="14">The sequence shown here is derived from an EMBL/GenBank/DDBJ whole genome shotgun (WGS) entry which is preliminary data.</text>
</comment>
<sequence length="458" mass="49540">MNLPFKDRIALYYVLTTAALVLAAYLVVFGVVRHQVFTDLDANLRFEAAKHLGELTAGPPLRFANKAEWQEREHREVQVNPVFIQVTDLQGNLLDRSPNLTRDRLAVEGPATGRGPLNSTLRGQAIRQVQVPVVRGGQPVGYLLAGISSEAAQHVLASLRLVLLASFPVVLLALFAGARLLAGRSIAPLTQFTATANRITRSNLTERLALPARPDELHTLATAINGLLARVEQAVEREKQFTADASHELRTPLAVLRGTLEVLVRKPRTPAEYVEKIGLGIQEIDRLTHLVEQLLVLARFENHAKNLARQALPLRACIHDVLYRHRAELVARRIRVDVADGPDATVVADPFLVDLILDNVLANAVKYSPAGSTIAVGLAPRGPRLACTVTDQGIGIAPHELAHIFTPLYRADALAHKHIGGTGLGLSIVAKASALLGIGVGVQSELGVGTTFTLDFPE</sequence>
<dbReference type="SMART" id="SM00388">
    <property type="entry name" value="HisKA"/>
    <property type="match status" value="1"/>
</dbReference>
<keyword evidence="7 14" id="KW-0418">Kinase</keyword>
<comment type="catalytic activity">
    <reaction evidence="1">
        <text>ATP + protein L-histidine = ADP + protein N-phospho-L-histidine.</text>
        <dbReference type="EC" id="2.7.13.3"/>
    </reaction>
</comment>
<evidence type="ECO:0000256" key="9">
    <source>
        <dbReference type="ARBA" id="ARBA00023012"/>
    </source>
</evidence>
<evidence type="ECO:0000256" key="7">
    <source>
        <dbReference type="ARBA" id="ARBA00022777"/>
    </source>
</evidence>
<dbReference type="EC" id="2.7.13.3" evidence="3"/>
<dbReference type="PROSITE" id="PS50885">
    <property type="entry name" value="HAMP"/>
    <property type="match status" value="1"/>
</dbReference>
<dbReference type="InterPro" id="IPR005467">
    <property type="entry name" value="His_kinase_dom"/>
</dbReference>
<dbReference type="GO" id="GO:0016301">
    <property type="term" value="F:kinase activity"/>
    <property type="evidence" value="ECO:0007669"/>
    <property type="project" value="UniProtKB-KW"/>
</dbReference>
<dbReference type="PANTHER" id="PTHR45436:SF5">
    <property type="entry name" value="SENSOR HISTIDINE KINASE TRCS"/>
    <property type="match status" value="1"/>
</dbReference>
<keyword evidence="9" id="KW-0902">Two-component regulatory system</keyword>
<dbReference type="Pfam" id="PF00512">
    <property type="entry name" value="HisKA"/>
    <property type="match status" value="1"/>
</dbReference>
<keyword evidence="8 11" id="KW-1133">Transmembrane helix</keyword>
<dbReference type="InterPro" id="IPR003594">
    <property type="entry name" value="HATPase_dom"/>
</dbReference>
<dbReference type="SMART" id="SM00387">
    <property type="entry name" value="HATPase_c"/>
    <property type="match status" value="1"/>
</dbReference>
<dbReference type="Pfam" id="PF02518">
    <property type="entry name" value="HATPase_c"/>
    <property type="match status" value="1"/>
</dbReference>
<dbReference type="SUPFAM" id="SSF158472">
    <property type="entry name" value="HAMP domain-like"/>
    <property type="match status" value="1"/>
</dbReference>
<protein>
    <recommendedName>
        <fullName evidence="3">histidine kinase</fullName>
        <ecNumber evidence="3">2.7.13.3</ecNumber>
    </recommendedName>
</protein>
<keyword evidence="4" id="KW-0597">Phosphoprotein</keyword>
<feature type="domain" description="HAMP" evidence="13">
    <location>
        <begin position="183"/>
        <end position="236"/>
    </location>
</feature>
<feature type="domain" description="Histidine kinase" evidence="12">
    <location>
        <begin position="244"/>
        <end position="458"/>
    </location>
</feature>
<evidence type="ECO:0000313" key="14">
    <source>
        <dbReference type="EMBL" id="NRT20628.1"/>
    </source>
</evidence>